<reference evidence="1 2" key="1">
    <citation type="submission" date="2014-07" db="EMBL/GenBank/DDBJ databases">
        <title>Draft Genome Sequence of Gephyronic Acid Producer, Cystobacter violaceus Strain Cb vi76.</title>
        <authorList>
            <person name="Stevens D.C."/>
            <person name="Young J."/>
            <person name="Carmichael R."/>
            <person name="Tan J."/>
            <person name="Taylor R.E."/>
        </authorList>
    </citation>
    <scope>NUCLEOTIDE SEQUENCE [LARGE SCALE GENOMIC DNA]</scope>
    <source>
        <strain evidence="1 2">Cb vi76</strain>
    </source>
</reference>
<evidence type="ECO:0000313" key="1">
    <source>
        <dbReference type="EMBL" id="KFA90185.1"/>
    </source>
</evidence>
<name>A0A084SP00_9BACT</name>
<comment type="caution">
    <text evidence="1">The sequence shown here is derived from an EMBL/GenBank/DDBJ whole genome shotgun (WGS) entry which is preliminary data.</text>
</comment>
<dbReference type="Proteomes" id="UP000028547">
    <property type="component" value="Unassembled WGS sequence"/>
</dbReference>
<organism evidence="1 2">
    <name type="scientific">Archangium violaceum Cb vi76</name>
    <dbReference type="NCBI Taxonomy" id="1406225"/>
    <lineage>
        <taxon>Bacteria</taxon>
        <taxon>Pseudomonadati</taxon>
        <taxon>Myxococcota</taxon>
        <taxon>Myxococcia</taxon>
        <taxon>Myxococcales</taxon>
        <taxon>Cystobacterineae</taxon>
        <taxon>Archangiaceae</taxon>
        <taxon>Archangium</taxon>
    </lineage>
</organism>
<accession>A0A084SP00</accession>
<gene>
    <name evidence="1" type="ORF">Q664_29885</name>
</gene>
<evidence type="ECO:0000313" key="2">
    <source>
        <dbReference type="Proteomes" id="UP000028547"/>
    </source>
</evidence>
<sequence length="131" mass="14216">MLPACSLSHMTTPAAALVAVPATLRRSGADPLRQSMEHLGHVLPVRADSTVLLDFLEDDLREGLDALGDVEAHFTDVLDALHPDALSPLGMLQAGDEQLVLQRLELLMDVVTRVRRRLSQAAGLMRQTTTT</sequence>
<protein>
    <submittedName>
        <fullName evidence="1">Uncharacterized protein</fullName>
    </submittedName>
</protein>
<dbReference type="AlphaFoldDB" id="A0A084SP00"/>
<dbReference type="EMBL" id="JPMI01000220">
    <property type="protein sequence ID" value="KFA90185.1"/>
    <property type="molecule type" value="Genomic_DNA"/>
</dbReference>
<proteinExistence type="predicted"/>